<dbReference type="Proteomes" id="UP000054877">
    <property type="component" value="Unassembled WGS sequence"/>
</dbReference>
<feature type="region of interest" description="Disordered" evidence="1">
    <location>
        <begin position="564"/>
        <end position="598"/>
    </location>
</feature>
<dbReference type="AlphaFoldDB" id="A0A0W0YZJ1"/>
<organism evidence="2 3">
    <name type="scientific">Legionella spiritensis</name>
    <dbReference type="NCBI Taxonomy" id="452"/>
    <lineage>
        <taxon>Bacteria</taxon>
        <taxon>Pseudomonadati</taxon>
        <taxon>Pseudomonadota</taxon>
        <taxon>Gammaproteobacteria</taxon>
        <taxon>Legionellales</taxon>
        <taxon>Legionellaceae</taxon>
        <taxon>Legionella</taxon>
    </lineage>
</organism>
<reference evidence="2 3" key="1">
    <citation type="submission" date="2015-11" db="EMBL/GenBank/DDBJ databases">
        <title>Genomic analysis of 38 Legionella species identifies large and diverse effector repertoires.</title>
        <authorList>
            <person name="Burstein D."/>
            <person name="Amaro F."/>
            <person name="Zusman T."/>
            <person name="Lifshitz Z."/>
            <person name="Cohen O."/>
            <person name="Gilbert J.A."/>
            <person name="Pupko T."/>
            <person name="Shuman H.A."/>
            <person name="Segal G."/>
        </authorList>
    </citation>
    <scope>NUCLEOTIDE SEQUENCE [LARGE SCALE GENOMIC DNA]</scope>
    <source>
        <strain evidence="2 3">Mt.St.Helens-9</strain>
    </source>
</reference>
<protein>
    <submittedName>
        <fullName evidence="2">Uncharacterized protein</fullName>
    </submittedName>
</protein>
<gene>
    <name evidence="2" type="ORF">Lspi_2124</name>
</gene>
<dbReference type="OrthoDB" id="5647240at2"/>
<evidence type="ECO:0000256" key="1">
    <source>
        <dbReference type="SAM" id="MobiDB-lite"/>
    </source>
</evidence>
<proteinExistence type="predicted"/>
<feature type="compositionally biased region" description="Basic and acidic residues" evidence="1">
    <location>
        <begin position="494"/>
        <end position="519"/>
    </location>
</feature>
<accession>A0A0W0YZJ1</accession>
<dbReference type="EMBL" id="LNYX01000030">
    <property type="protein sequence ID" value="KTD62274.1"/>
    <property type="molecule type" value="Genomic_DNA"/>
</dbReference>
<sequence>MGWGESWGAVTDWVSTTWNNASVQKVMQGAGTYCFNTVEYIFKQVGVLPATLKSMAFDPPTREVVKHIVYLAGDYALYALIPYVSDMVEEAARSSFSDDNPALLSVDTALTVGIGALSLATMAFKTRQTLKMGGRAAVIAMEGAKAFNNAITSSDKEESKDKEIIPRAEKSGKHPKKDKKKTALCQIEGCTTGKFVKSSARSQLGFWSIEGILWMLGKLPYTERVVFVFYLLHRGRYVTNMILPELCPAHQHAYLREHPEIPAAFGLTHAGLSALANYLIESNTGIPSKYYGAGIDQIMLMIQMSLAAHMKNDLPKPVAASSRLPVDPLMIYLNSLYWTVDTFGVGLKARLPEMLKGKSIVPWGLLATVGNKAWDNSASRLLRSILLPELLQDPDKLASDPVIGSHVVEVRDVVADTINTVDKVRHKYVVRAAQQTPAASAKALQALFGAPPEATRVFLKLLGNTGFMDSLSQLRRRLQEQTLGVKTEVEVDEKDTTPDLRVGKAPHESPKIKRTHPSEKGISSITVSEVVVPAKRTGRGLTLFDDSDTTQAVCKVIRSRSGNSHGFFADSSPKQISSNEVITRSKDPKGFQSSGFNQ</sequence>
<feature type="compositionally biased region" description="Polar residues" evidence="1">
    <location>
        <begin position="572"/>
        <end position="582"/>
    </location>
</feature>
<evidence type="ECO:0000313" key="3">
    <source>
        <dbReference type="Proteomes" id="UP000054877"/>
    </source>
</evidence>
<dbReference type="PATRIC" id="fig|452.5.peg.2336"/>
<evidence type="ECO:0000313" key="2">
    <source>
        <dbReference type="EMBL" id="KTD62274.1"/>
    </source>
</evidence>
<keyword evidence="3" id="KW-1185">Reference proteome</keyword>
<feature type="compositionally biased region" description="Basic and acidic residues" evidence="1">
    <location>
        <begin position="154"/>
        <end position="172"/>
    </location>
</feature>
<feature type="region of interest" description="Disordered" evidence="1">
    <location>
        <begin position="494"/>
        <end position="520"/>
    </location>
</feature>
<feature type="region of interest" description="Disordered" evidence="1">
    <location>
        <begin position="152"/>
        <end position="180"/>
    </location>
</feature>
<comment type="caution">
    <text evidence="2">The sequence shown here is derived from an EMBL/GenBank/DDBJ whole genome shotgun (WGS) entry which is preliminary data.</text>
</comment>
<dbReference type="RefSeq" id="WP_058484031.1">
    <property type="nucleotide sequence ID" value="NZ_CAAAII010000004.1"/>
</dbReference>
<name>A0A0W0YZJ1_LEGSP</name>